<keyword evidence="1" id="KW-0472">Membrane</keyword>
<sequence>MLNTNFPRRPPANFATHFRIPSFQNVFVCRSHHCPGDSGCFCSPDGSSPLPNGQTHAPRKPFSRPDFCIRLSIVKNVSKHTTATASRNTLHEKNRHSDWARGSTGIKMAHLISFDAIQSAVNPKRIRCRRGSMTKMTQILNHHDALFVSNPIQRKVLQSVQAFKHFYRPPTRSDIQARRWQKKIYCTLSRNRCFQVVLYWTPCNYSFVLCAVSYLLFTPRISPQRDTSASRHDHQNTSTKNSRLLIKSFRNVYSRQTLF</sequence>
<dbReference type="Proteomes" id="UP001360953">
    <property type="component" value="Unassembled WGS sequence"/>
</dbReference>
<accession>A0ABR1LCF4</accession>
<keyword evidence="1" id="KW-1133">Transmembrane helix</keyword>
<name>A0ABR1LCF4_9PEZI</name>
<proteinExistence type="predicted"/>
<gene>
    <name evidence="2" type="ORF">J3D65DRAFT_636522</name>
</gene>
<dbReference type="EMBL" id="JBBPEH010000011">
    <property type="protein sequence ID" value="KAK7532340.1"/>
    <property type="molecule type" value="Genomic_DNA"/>
</dbReference>
<feature type="transmembrane region" description="Helical" evidence="1">
    <location>
        <begin position="197"/>
        <end position="217"/>
    </location>
</feature>
<keyword evidence="3" id="KW-1185">Reference proteome</keyword>
<dbReference type="GeneID" id="92034319"/>
<organism evidence="2 3">
    <name type="scientific">Phyllosticta citribraziliensis</name>
    <dbReference type="NCBI Taxonomy" id="989973"/>
    <lineage>
        <taxon>Eukaryota</taxon>
        <taxon>Fungi</taxon>
        <taxon>Dikarya</taxon>
        <taxon>Ascomycota</taxon>
        <taxon>Pezizomycotina</taxon>
        <taxon>Dothideomycetes</taxon>
        <taxon>Dothideomycetes incertae sedis</taxon>
        <taxon>Botryosphaeriales</taxon>
        <taxon>Phyllostictaceae</taxon>
        <taxon>Phyllosticta</taxon>
    </lineage>
</organism>
<comment type="caution">
    <text evidence="2">The sequence shown here is derived from an EMBL/GenBank/DDBJ whole genome shotgun (WGS) entry which is preliminary data.</text>
</comment>
<protein>
    <submittedName>
        <fullName evidence="2">Uncharacterized protein</fullName>
    </submittedName>
</protein>
<evidence type="ECO:0000313" key="3">
    <source>
        <dbReference type="Proteomes" id="UP001360953"/>
    </source>
</evidence>
<keyword evidence="1" id="KW-0812">Transmembrane</keyword>
<evidence type="ECO:0000313" key="2">
    <source>
        <dbReference type="EMBL" id="KAK7532340.1"/>
    </source>
</evidence>
<dbReference type="RefSeq" id="XP_066652008.1">
    <property type="nucleotide sequence ID" value="XM_066801413.1"/>
</dbReference>
<reference evidence="2 3" key="1">
    <citation type="submission" date="2024-04" db="EMBL/GenBank/DDBJ databases">
        <title>Phyllosticta paracitricarpa is synonymous to the EU quarantine fungus P. citricarpa based on phylogenomic analyses.</title>
        <authorList>
            <consortium name="Lawrence Berkeley National Laboratory"/>
            <person name="Van ingen-buijs V.A."/>
            <person name="Van westerhoven A.C."/>
            <person name="Haridas S."/>
            <person name="Skiadas P."/>
            <person name="Martin F."/>
            <person name="Groenewald J.Z."/>
            <person name="Crous P.W."/>
            <person name="Seidl M.F."/>
        </authorList>
    </citation>
    <scope>NUCLEOTIDE SEQUENCE [LARGE SCALE GENOMIC DNA]</scope>
    <source>
        <strain evidence="2 3">CPC 17464</strain>
    </source>
</reference>
<evidence type="ECO:0000256" key="1">
    <source>
        <dbReference type="SAM" id="Phobius"/>
    </source>
</evidence>